<dbReference type="EMBL" id="AAWS01000003">
    <property type="protein sequence ID" value="EAY31288.1"/>
    <property type="molecule type" value="Genomic_DNA"/>
</dbReference>
<dbReference type="InterPro" id="IPR032286">
    <property type="entry name" value="DUF4837"/>
</dbReference>
<dbReference type="Pfam" id="PF16125">
    <property type="entry name" value="DUF4837"/>
    <property type="match status" value="1"/>
</dbReference>
<protein>
    <submittedName>
        <fullName evidence="1">Uncharacterized protein</fullName>
    </submittedName>
</protein>
<gene>
    <name evidence="1" type="ORF">M23134_04121</name>
</gene>
<proteinExistence type="predicted"/>
<sequence length="351" mass="40736">MGLSACIGGDQTSKDNSQFVVDSKGGIGEIVVVMDPKKWDEPLGKALRNVFARYIPALPQPESWFKLMKIPPSKFKSFMKRHHNIVILASLDNTSLEGRYLKGYFTQKSIDLIKKDPKKFMMRRKDVFAKGQRVMYLFGNNDTQLIENMTKNKDQLLNYFHDMEQKRLTKDLYNIAEQYKLSNYVKDIMKVKVRIPAGFKLAKKDKNFVWLRKPGDAALRKADINLLMASRPYTSTKVFDEQNIIAWRDSLGKKYTNDPTLTESYVVTETRFEPALITKRIIKDKKFAVEYRGFWKLKNGTRGGAFISYAFVDEAQKKVFYLEGFIYAPGMKKKDAIFQTEAILRTFERIK</sequence>
<evidence type="ECO:0000313" key="2">
    <source>
        <dbReference type="Proteomes" id="UP000004095"/>
    </source>
</evidence>
<dbReference type="eggNOG" id="COG0322">
    <property type="taxonomic scope" value="Bacteria"/>
</dbReference>
<reference evidence="1 2" key="1">
    <citation type="submission" date="2007-01" db="EMBL/GenBank/DDBJ databases">
        <authorList>
            <person name="Haygood M."/>
            <person name="Podell S."/>
            <person name="Anderson C."/>
            <person name="Hopkinson B."/>
            <person name="Roe K."/>
            <person name="Barbeau K."/>
            <person name="Gaasterland T."/>
            <person name="Ferriera S."/>
            <person name="Johnson J."/>
            <person name="Kravitz S."/>
            <person name="Beeson K."/>
            <person name="Sutton G."/>
            <person name="Rogers Y.-H."/>
            <person name="Friedman R."/>
            <person name="Frazier M."/>
            <person name="Venter J.C."/>
        </authorList>
    </citation>
    <scope>NUCLEOTIDE SEQUENCE [LARGE SCALE GENOMIC DNA]</scope>
    <source>
        <strain evidence="1 2">ATCC 23134</strain>
    </source>
</reference>
<comment type="caution">
    <text evidence="1">The sequence shown here is derived from an EMBL/GenBank/DDBJ whole genome shotgun (WGS) entry which is preliminary data.</text>
</comment>
<keyword evidence="2" id="KW-1185">Reference proteome</keyword>
<organism evidence="1 2">
    <name type="scientific">Microscilla marina ATCC 23134</name>
    <dbReference type="NCBI Taxonomy" id="313606"/>
    <lineage>
        <taxon>Bacteria</taxon>
        <taxon>Pseudomonadati</taxon>
        <taxon>Bacteroidota</taxon>
        <taxon>Cytophagia</taxon>
        <taxon>Cytophagales</taxon>
        <taxon>Microscillaceae</taxon>
        <taxon>Microscilla</taxon>
    </lineage>
</organism>
<evidence type="ECO:0000313" key="1">
    <source>
        <dbReference type="EMBL" id="EAY31288.1"/>
    </source>
</evidence>
<name>A1ZDY0_MICM2</name>
<dbReference type="AlphaFoldDB" id="A1ZDY0"/>
<accession>A1ZDY0</accession>
<dbReference type="Proteomes" id="UP000004095">
    <property type="component" value="Unassembled WGS sequence"/>
</dbReference>